<keyword evidence="2" id="KW-0732">Signal</keyword>
<dbReference type="PROSITE" id="PS51465">
    <property type="entry name" value="KAZAL_2"/>
    <property type="match status" value="1"/>
</dbReference>
<protein>
    <recommendedName>
        <fullName evidence="3">Kazal-like domain-containing protein</fullName>
    </recommendedName>
</protein>
<dbReference type="Proteomes" id="UP001642540">
    <property type="component" value="Unassembled WGS sequence"/>
</dbReference>
<dbReference type="EMBL" id="CAXLJM020000043">
    <property type="protein sequence ID" value="CAL8109994.1"/>
    <property type="molecule type" value="Genomic_DNA"/>
</dbReference>
<feature type="signal peptide" evidence="2">
    <location>
        <begin position="1"/>
        <end position="28"/>
    </location>
</feature>
<dbReference type="InterPro" id="IPR036058">
    <property type="entry name" value="Kazal_dom_sf"/>
</dbReference>
<evidence type="ECO:0000256" key="2">
    <source>
        <dbReference type="SAM" id="SignalP"/>
    </source>
</evidence>
<feature type="domain" description="Kazal-like" evidence="3">
    <location>
        <begin position="123"/>
        <end position="181"/>
    </location>
</feature>
<dbReference type="SUPFAM" id="SSF100895">
    <property type="entry name" value="Kazal-type serine protease inhibitors"/>
    <property type="match status" value="1"/>
</dbReference>
<evidence type="ECO:0000313" key="4">
    <source>
        <dbReference type="EMBL" id="CAL8109994.1"/>
    </source>
</evidence>
<organism evidence="4 5">
    <name type="scientific">Orchesella dallaii</name>
    <dbReference type="NCBI Taxonomy" id="48710"/>
    <lineage>
        <taxon>Eukaryota</taxon>
        <taxon>Metazoa</taxon>
        <taxon>Ecdysozoa</taxon>
        <taxon>Arthropoda</taxon>
        <taxon>Hexapoda</taxon>
        <taxon>Collembola</taxon>
        <taxon>Entomobryomorpha</taxon>
        <taxon>Entomobryoidea</taxon>
        <taxon>Orchesellidae</taxon>
        <taxon>Orchesellinae</taxon>
        <taxon>Orchesella</taxon>
    </lineage>
</organism>
<evidence type="ECO:0000259" key="3">
    <source>
        <dbReference type="PROSITE" id="PS51465"/>
    </source>
</evidence>
<comment type="caution">
    <text evidence="4">The sequence shown here is derived from an EMBL/GenBank/DDBJ whole genome shotgun (WGS) entry which is preliminary data.</text>
</comment>
<dbReference type="InterPro" id="IPR002350">
    <property type="entry name" value="Kazal_dom"/>
</dbReference>
<sequence length="187" mass="20982">MFNSRKANSYACSTIVLLLVCNVLPCKSSVTDKLTIEKQQFHRDKRASWIFVPEIVNGNPNVPGIGGMEELVMPSGSDHIPVSVKPPTRRPTPRPRPKNPSVPVTRPPEQIFPNTCQLICDNPYQRSGCIVNVQQCRCPYHHYQTFCANDGVTYKSPCWLHCARRFCNAGLTARFEGVCAVQYNPYG</sequence>
<dbReference type="Gene3D" id="3.30.60.30">
    <property type="match status" value="1"/>
</dbReference>
<gene>
    <name evidence="4" type="ORF">ODALV1_LOCUS13881</name>
</gene>
<evidence type="ECO:0000313" key="5">
    <source>
        <dbReference type="Proteomes" id="UP001642540"/>
    </source>
</evidence>
<feature type="chain" id="PRO_5047160844" description="Kazal-like domain-containing protein" evidence="2">
    <location>
        <begin position="29"/>
        <end position="187"/>
    </location>
</feature>
<feature type="region of interest" description="Disordered" evidence="1">
    <location>
        <begin position="76"/>
        <end position="106"/>
    </location>
</feature>
<proteinExistence type="predicted"/>
<feature type="compositionally biased region" description="Basic residues" evidence="1">
    <location>
        <begin position="87"/>
        <end position="97"/>
    </location>
</feature>
<evidence type="ECO:0000256" key="1">
    <source>
        <dbReference type="SAM" id="MobiDB-lite"/>
    </source>
</evidence>
<name>A0ABP1QQ57_9HEXA</name>
<accession>A0ABP1QQ57</accession>
<reference evidence="4 5" key="1">
    <citation type="submission" date="2024-08" db="EMBL/GenBank/DDBJ databases">
        <authorList>
            <person name="Cucini C."/>
            <person name="Frati F."/>
        </authorList>
    </citation>
    <scope>NUCLEOTIDE SEQUENCE [LARGE SCALE GENOMIC DNA]</scope>
</reference>
<keyword evidence="5" id="KW-1185">Reference proteome</keyword>
<dbReference type="Pfam" id="PF07648">
    <property type="entry name" value="Kazal_2"/>
    <property type="match status" value="1"/>
</dbReference>